<accession>A0ABS7E147</accession>
<reference evidence="7 8" key="1">
    <citation type="submission" date="2021-07" db="EMBL/GenBank/DDBJ databases">
        <title>Shewanella sp. nov, isolated from SCS.</title>
        <authorList>
            <person name="Cao W.R."/>
        </authorList>
    </citation>
    <scope>NUCLEOTIDE SEQUENCE [LARGE SCALE GENOMIC DNA]</scope>
    <source>
        <strain evidence="7 8">NR704-98</strain>
    </source>
</reference>
<protein>
    <recommendedName>
        <fullName evidence="2">histidine kinase</fullName>
        <ecNumber evidence="2">2.7.13.3</ecNumber>
    </recommendedName>
</protein>
<feature type="transmembrane region" description="Helical" evidence="5">
    <location>
        <begin position="363"/>
        <end position="381"/>
    </location>
</feature>
<dbReference type="SUPFAM" id="SSF47384">
    <property type="entry name" value="Homodimeric domain of signal transducing histidine kinase"/>
    <property type="match status" value="1"/>
</dbReference>
<keyword evidence="3" id="KW-0597">Phosphoprotein</keyword>
<dbReference type="Pfam" id="PF02518">
    <property type="entry name" value="HATPase_c"/>
    <property type="match status" value="1"/>
</dbReference>
<comment type="catalytic activity">
    <reaction evidence="1">
        <text>ATP + protein L-histidine = ADP + protein N-phospho-L-histidine.</text>
        <dbReference type="EC" id="2.7.13.3"/>
    </reaction>
</comment>
<dbReference type="PROSITE" id="PS50109">
    <property type="entry name" value="HIS_KIN"/>
    <property type="match status" value="1"/>
</dbReference>
<dbReference type="GO" id="GO:0016301">
    <property type="term" value="F:kinase activity"/>
    <property type="evidence" value="ECO:0007669"/>
    <property type="project" value="UniProtKB-KW"/>
</dbReference>
<name>A0ABS7E147_9GAMM</name>
<dbReference type="SUPFAM" id="SSF55874">
    <property type="entry name" value="ATPase domain of HSP90 chaperone/DNA topoisomerase II/histidine kinase"/>
    <property type="match status" value="1"/>
</dbReference>
<keyword evidence="5" id="KW-1133">Transmembrane helix</keyword>
<dbReference type="Gene3D" id="3.30.565.10">
    <property type="entry name" value="Histidine kinase-like ATPase, C-terminal domain"/>
    <property type="match status" value="1"/>
</dbReference>
<organism evidence="7 8">
    <name type="scientific">Shewanella nanhaiensis</name>
    <dbReference type="NCBI Taxonomy" id="2864872"/>
    <lineage>
        <taxon>Bacteria</taxon>
        <taxon>Pseudomonadati</taxon>
        <taxon>Pseudomonadota</taxon>
        <taxon>Gammaproteobacteria</taxon>
        <taxon>Alteromonadales</taxon>
        <taxon>Shewanellaceae</taxon>
        <taxon>Shewanella</taxon>
    </lineage>
</organism>
<dbReference type="CDD" id="cd00075">
    <property type="entry name" value="HATPase"/>
    <property type="match status" value="1"/>
</dbReference>
<dbReference type="Proteomes" id="UP001195963">
    <property type="component" value="Unassembled WGS sequence"/>
</dbReference>
<dbReference type="PANTHER" id="PTHR43065:SF47">
    <property type="match status" value="1"/>
</dbReference>
<dbReference type="InterPro" id="IPR004358">
    <property type="entry name" value="Sig_transdc_His_kin-like_C"/>
</dbReference>
<gene>
    <name evidence="7" type="ORF">K0625_06685</name>
</gene>
<keyword evidence="5" id="KW-0472">Membrane</keyword>
<dbReference type="InterPro" id="IPR036890">
    <property type="entry name" value="HATPase_C_sf"/>
</dbReference>
<dbReference type="EMBL" id="JAHZST010000004">
    <property type="protein sequence ID" value="MBW8183347.1"/>
    <property type="molecule type" value="Genomic_DNA"/>
</dbReference>
<feature type="domain" description="Histidine kinase" evidence="6">
    <location>
        <begin position="438"/>
        <end position="670"/>
    </location>
</feature>
<evidence type="ECO:0000313" key="7">
    <source>
        <dbReference type="EMBL" id="MBW8183347.1"/>
    </source>
</evidence>
<evidence type="ECO:0000256" key="5">
    <source>
        <dbReference type="SAM" id="Phobius"/>
    </source>
</evidence>
<dbReference type="EC" id="2.7.13.3" evidence="2"/>
<feature type="transmembrane region" description="Helical" evidence="5">
    <location>
        <begin position="14"/>
        <end position="37"/>
    </location>
</feature>
<evidence type="ECO:0000256" key="4">
    <source>
        <dbReference type="SAM" id="Coils"/>
    </source>
</evidence>
<evidence type="ECO:0000256" key="2">
    <source>
        <dbReference type="ARBA" id="ARBA00012438"/>
    </source>
</evidence>
<dbReference type="RefSeq" id="WP_220108988.1">
    <property type="nucleotide sequence ID" value="NZ_JAHZST010000004.1"/>
</dbReference>
<dbReference type="CDD" id="cd00082">
    <property type="entry name" value="HisKA"/>
    <property type="match status" value="1"/>
</dbReference>
<keyword evidence="5" id="KW-0812">Transmembrane</keyword>
<feature type="coiled-coil region" evidence="4">
    <location>
        <begin position="399"/>
        <end position="429"/>
    </location>
</feature>
<proteinExistence type="predicted"/>
<keyword evidence="8" id="KW-1185">Reference proteome</keyword>
<evidence type="ECO:0000256" key="3">
    <source>
        <dbReference type="ARBA" id="ARBA00022553"/>
    </source>
</evidence>
<dbReference type="PANTHER" id="PTHR43065">
    <property type="entry name" value="SENSOR HISTIDINE KINASE"/>
    <property type="match status" value="1"/>
</dbReference>
<dbReference type="SMART" id="SM00387">
    <property type="entry name" value="HATPase_c"/>
    <property type="match status" value="1"/>
</dbReference>
<keyword evidence="7" id="KW-0418">Kinase</keyword>
<evidence type="ECO:0000259" key="6">
    <source>
        <dbReference type="PROSITE" id="PS50109"/>
    </source>
</evidence>
<dbReference type="InterPro" id="IPR003594">
    <property type="entry name" value="HATPase_dom"/>
</dbReference>
<dbReference type="Gene3D" id="1.10.287.130">
    <property type="match status" value="1"/>
</dbReference>
<dbReference type="PRINTS" id="PR00344">
    <property type="entry name" value="BCTRLSENSOR"/>
</dbReference>
<evidence type="ECO:0000313" key="8">
    <source>
        <dbReference type="Proteomes" id="UP001195963"/>
    </source>
</evidence>
<comment type="caution">
    <text evidence="7">The sequence shown here is derived from an EMBL/GenBank/DDBJ whole genome shotgun (WGS) entry which is preliminary data.</text>
</comment>
<evidence type="ECO:0000256" key="1">
    <source>
        <dbReference type="ARBA" id="ARBA00000085"/>
    </source>
</evidence>
<dbReference type="InterPro" id="IPR003661">
    <property type="entry name" value="HisK_dim/P_dom"/>
</dbReference>
<sequence>MTESSIEAKRVGKMLWAIIGLTIVITIGVNLSMGWGITNQRDQLAELANETIRFAEDESTVRFELGRGRLELIKLLNLDETVDEDAGTASIVNLQRSIESLTNPQILSSFDHESEQLLSRWEVLKRKGQEFSRLLVTVQLWRSRNESLNQDVRDKISLDKVRNRLQDLHGLINDSAGRERIRSSLQIRQYQKAKAGVADKLAREIVATYLKKLRGGRDNLQLEIASIQQLVEVLDGVDQYDLLADIKDNKLKPVLVRLQRDMEAVFSNSNTNGELELEALRVSLFGDNYNIDEKHQTIHVSQGGFYTLRRDYLSMLIERHQFKQELEALVLDIEQELGRFVLLEQNRQKVMEQSSADKLTATWIWVLALSFIGGVVFLFLIRRVFGAIEKQVAALAVLRLKAEKSKQSAETALNKLELAQETLVQSEKMAALGTLVAGVAHEVNTPIGICVTAISTLVEETEKLQDDYNNECLEHEGIERFFEMSKMAESLISSNLSRARDLIKSFKQVAVGQHVDDRATFELLSFIEESMLSIRHELKMGQHKLNISGTGSTYVHVTPNHIWQVASNLVLNAVRHAFKDRTEGTINIEVGEMDDSVFFSVEDDGHGMDEETMKKCFDPFYTTAKLTGGSGLGLSIVHSLITEGLGGSIDVEYKNREKGVKFMVIFPSGLDDEQVASVKEQDEVKPVQGLIEPLEE</sequence>
<dbReference type="InterPro" id="IPR005467">
    <property type="entry name" value="His_kinase_dom"/>
</dbReference>
<keyword evidence="4" id="KW-0175">Coiled coil</keyword>
<keyword evidence="7" id="KW-0808">Transferase</keyword>
<dbReference type="InterPro" id="IPR036097">
    <property type="entry name" value="HisK_dim/P_sf"/>
</dbReference>